<gene>
    <name evidence="3" type="ORF">BFP76_09190</name>
</gene>
<dbReference type="EMBL" id="MDGM01000014">
    <property type="protein sequence ID" value="PIB23183.1"/>
    <property type="molecule type" value="Genomic_DNA"/>
</dbReference>
<comment type="caution">
    <text evidence="3">The sequence shown here is derived from an EMBL/GenBank/DDBJ whole genome shotgun (WGS) entry which is preliminary data.</text>
</comment>
<dbReference type="InterPro" id="IPR021478">
    <property type="entry name" value="DUF3131"/>
</dbReference>
<sequence length="611" mass="69455">MPAQLRNVILIIFALGLLGSAISGAIYLGDAVGETVNNNAVKLAKARAEKDALETERAAKADLASEFLKENPEYSALTSLDNADANGFEIRTALENSGAGNVDMETLPSLLRGQLPSQSLSSISNGEKRVSPPRMCEMPEDFFDKLDQENNEKSFPGYTETNGYVRRYKPRRGFLNDREMQAAKVAWGYFEKFTQESTGLANSVGGYPSTTLWDTASYISGMVAAYELCLIEKPEFDKRIMRLLTTFRNLKLFRNEMPNKVYHTKTAAQVDYSNKPGEIGYSALDIGRFLVWMRIIRNRYPYLANTIDNMLLRWDYSNIIDKDGVMFGAAVDKETKETIYAQEGRLGYEEYAAKGFALWGFKPYFAHRAEPYLTTNILDVRVPYDGRDPRVFHSQNYVVTESYLLDGLELNWDLPHDDMSSDAIHSDGWRAEFADRIYQVQHNRFERDGYMTARSEHNVKGPPYFTYDTIFSDGYPWNTVTPRGDYSPDHAAVATKAAFGLWALWDTYYTDILYEAVIELFDPERGFYEGLYEGGTGHIEIQTANNNGILLASLLHKVQGRILTGGTGGSEVWYTRFRDRDLRIRRKLPDPPQKADWLPAYRHPAQMEETQ</sequence>
<keyword evidence="1" id="KW-0175">Coiled coil</keyword>
<evidence type="ECO:0000259" key="2">
    <source>
        <dbReference type="Pfam" id="PF11329"/>
    </source>
</evidence>
<dbReference type="RefSeq" id="WP_240514067.1">
    <property type="nucleotide sequence ID" value="NZ_MDGM01000014.1"/>
</dbReference>
<protein>
    <recommendedName>
        <fullName evidence="2">DUF3131 domain-containing protein</fullName>
    </recommendedName>
</protein>
<dbReference type="AlphaFoldDB" id="A0A2G5K2E1"/>
<dbReference type="Gene3D" id="1.50.10.140">
    <property type="match status" value="1"/>
</dbReference>
<feature type="domain" description="DUF3131" evidence="2">
    <location>
        <begin position="181"/>
        <end position="560"/>
    </location>
</feature>
<reference evidence="3 4" key="1">
    <citation type="submission" date="2016-08" db="EMBL/GenBank/DDBJ databases">
        <title>Draft genome of Amylibacter sp. strain 4G11.</title>
        <authorList>
            <person name="Wong S.-K."/>
            <person name="Hamasaki K."/>
            <person name="Yoshizawa S."/>
        </authorList>
    </citation>
    <scope>NUCLEOTIDE SEQUENCE [LARGE SCALE GENOMIC DNA]</scope>
    <source>
        <strain evidence="3 4">4G11</strain>
    </source>
</reference>
<evidence type="ECO:0000313" key="4">
    <source>
        <dbReference type="Proteomes" id="UP000231516"/>
    </source>
</evidence>
<organism evidence="3 4">
    <name type="scientific">Paramylibacter kogurei</name>
    <dbReference type="NCBI Taxonomy" id="1889778"/>
    <lineage>
        <taxon>Bacteria</taxon>
        <taxon>Pseudomonadati</taxon>
        <taxon>Pseudomonadota</taxon>
        <taxon>Alphaproteobacteria</taxon>
        <taxon>Rhodobacterales</taxon>
        <taxon>Paracoccaceae</taxon>
        <taxon>Paramylibacter</taxon>
    </lineage>
</organism>
<evidence type="ECO:0000256" key="1">
    <source>
        <dbReference type="SAM" id="Coils"/>
    </source>
</evidence>
<evidence type="ECO:0000313" key="3">
    <source>
        <dbReference type="EMBL" id="PIB23183.1"/>
    </source>
</evidence>
<proteinExistence type="predicted"/>
<keyword evidence="4" id="KW-1185">Reference proteome</keyword>
<feature type="coiled-coil region" evidence="1">
    <location>
        <begin position="36"/>
        <end position="63"/>
    </location>
</feature>
<dbReference type="Pfam" id="PF11329">
    <property type="entry name" value="DUF3131"/>
    <property type="match status" value="1"/>
</dbReference>
<dbReference type="Proteomes" id="UP000231516">
    <property type="component" value="Unassembled WGS sequence"/>
</dbReference>
<name>A0A2G5K2E1_9RHOB</name>
<accession>A0A2G5K2E1</accession>